<comment type="similarity">
    <text evidence="1">Belongs to the short-chain dehydrogenases/reductases (SDR) family.</text>
</comment>
<dbReference type="EMBL" id="WWCR01000013">
    <property type="protein sequence ID" value="MYM73284.1"/>
    <property type="molecule type" value="Genomic_DNA"/>
</dbReference>
<evidence type="ECO:0000313" key="3">
    <source>
        <dbReference type="EMBL" id="MYM73284.1"/>
    </source>
</evidence>
<dbReference type="SUPFAM" id="SSF51735">
    <property type="entry name" value="NAD(P)-binding Rossmann-fold domains"/>
    <property type="match status" value="1"/>
</dbReference>
<dbReference type="PRINTS" id="PR00081">
    <property type="entry name" value="GDHRDH"/>
</dbReference>
<name>A0A7X4KH58_9BURK</name>
<dbReference type="CDD" id="cd11731">
    <property type="entry name" value="Lin1944_like_SDR_c"/>
    <property type="match status" value="1"/>
</dbReference>
<dbReference type="GO" id="GO:0016491">
    <property type="term" value="F:oxidoreductase activity"/>
    <property type="evidence" value="ECO:0007669"/>
    <property type="project" value="UniProtKB-KW"/>
</dbReference>
<proteinExistence type="inferred from homology"/>
<dbReference type="RefSeq" id="WP_161050513.1">
    <property type="nucleotide sequence ID" value="NZ_WWCR01000013.1"/>
</dbReference>
<dbReference type="AlphaFoldDB" id="A0A7X4KH58"/>
<dbReference type="Gene3D" id="3.40.50.720">
    <property type="entry name" value="NAD(P)-binding Rossmann-like Domain"/>
    <property type="match status" value="1"/>
</dbReference>
<accession>A0A7X4KH58</accession>
<dbReference type="Pfam" id="PF13561">
    <property type="entry name" value="adh_short_C2"/>
    <property type="match status" value="1"/>
</dbReference>
<gene>
    <name evidence="3" type="ORF">GTP56_13890</name>
</gene>
<comment type="caution">
    <text evidence="3">The sequence shown here is derived from an EMBL/GenBank/DDBJ whole genome shotgun (WGS) entry which is preliminary data.</text>
</comment>
<evidence type="ECO:0000256" key="2">
    <source>
        <dbReference type="ARBA" id="ARBA00023002"/>
    </source>
</evidence>
<dbReference type="InterPro" id="IPR036291">
    <property type="entry name" value="NAD(P)-bd_dom_sf"/>
</dbReference>
<reference evidence="3 4" key="1">
    <citation type="submission" date="2019-12" db="EMBL/GenBank/DDBJ databases">
        <title>Novel species isolated from a subtropical stream in China.</title>
        <authorList>
            <person name="Lu H."/>
        </authorList>
    </citation>
    <scope>NUCLEOTIDE SEQUENCE [LARGE SCALE GENOMIC DNA]</scope>
    <source>
        <strain evidence="3 4">FT134W</strain>
    </source>
</reference>
<dbReference type="PANTHER" id="PTHR43477:SF1">
    <property type="entry name" value="DIHYDROANTICAPSIN 7-DEHYDROGENASE"/>
    <property type="match status" value="1"/>
</dbReference>
<dbReference type="InterPro" id="IPR002347">
    <property type="entry name" value="SDR_fam"/>
</dbReference>
<keyword evidence="2" id="KW-0560">Oxidoreductase</keyword>
<sequence>MKVMVIGATGAIGSAVARELAQRHEVIAVGSRSGQHQVDIEDFLQVQRLLTQVGSLDAVVVAAGALHVGPLAQLAPEHFHVGLRGKLMGQVNVALAAQQYLNDGGSITLTSGVDTEHPIRGAVAASTANAGVLGFVRAAAIELPRGLRINVVSPTVLQESMGTHGPLFIGFEPVAASRVALSYARSVDGAQTGQVYKAW</sequence>
<evidence type="ECO:0000256" key="1">
    <source>
        <dbReference type="ARBA" id="ARBA00006484"/>
    </source>
</evidence>
<protein>
    <submittedName>
        <fullName evidence="3">Short chain dehydrogenase</fullName>
    </submittedName>
</protein>
<dbReference type="InterPro" id="IPR051122">
    <property type="entry name" value="SDR_DHRS6-like"/>
</dbReference>
<organism evidence="3 4">
    <name type="scientific">Duganella margarita</name>
    <dbReference type="NCBI Taxonomy" id="2692170"/>
    <lineage>
        <taxon>Bacteria</taxon>
        <taxon>Pseudomonadati</taxon>
        <taxon>Pseudomonadota</taxon>
        <taxon>Betaproteobacteria</taxon>
        <taxon>Burkholderiales</taxon>
        <taxon>Oxalobacteraceae</taxon>
        <taxon>Telluria group</taxon>
        <taxon>Duganella</taxon>
    </lineage>
</organism>
<dbReference type="Proteomes" id="UP000469734">
    <property type="component" value="Unassembled WGS sequence"/>
</dbReference>
<dbReference type="NCBIfam" id="NF005754">
    <property type="entry name" value="PRK07578.1"/>
    <property type="match status" value="1"/>
</dbReference>
<dbReference type="PANTHER" id="PTHR43477">
    <property type="entry name" value="DIHYDROANTICAPSIN 7-DEHYDROGENASE"/>
    <property type="match status" value="1"/>
</dbReference>
<evidence type="ECO:0000313" key="4">
    <source>
        <dbReference type="Proteomes" id="UP000469734"/>
    </source>
</evidence>